<evidence type="ECO:0000256" key="1">
    <source>
        <dbReference type="SAM" id="MobiDB-lite"/>
    </source>
</evidence>
<protein>
    <submittedName>
        <fullName evidence="2">DNA polymerase III</fullName>
    </submittedName>
</protein>
<accession>A0ABS5IGS3</accession>
<organism evidence="2 3">
    <name type="scientific">Magnetospirillum sulfuroxidans</name>
    <dbReference type="NCBI Taxonomy" id="611300"/>
    <lineage>
        <taxon>Bacteria</taxon>
        <taxon>Pseudomonadati</taxon>
        <taxon>Pseudomonadota</taxon>
        <taxon>Alphaproteobacteria</taxon>
        <taxon>Rhodospirillales</taxon>
        <taxon>Rhodospirillaceae</taxon>
        <taxon>Magnetospirillum</taxon>
    </lineage>
</organism>
<comment type="caution">
    <text evidence="2">The sequence shown here is derived from an EMBL/GenBank/DDBJ whole genome shotgun (WGS) entry which is preliminary data.</text>
</comment>
<gene>
    <name evidence="2" type="ORF">KEC16_17925</name>
</gene>
<evidence type="ECO:0000313" key="3">
    <source>
        <dbReference type="Proteomes" id="UP000680714"/>
    </source>
</evidence>
<feature type="region of interest" description="Disordered" evidence="1">
    <location>
        <begin position="145"/>
        <end position="168"/>
    </location>
</feature>
<proteinExistence type="predicted"/>
<feature type="compositionally biased region" description="Low complexity" evidence="1">
    <location>
        <begin position="145"/>
        <end position="154"/>
    </location>
</feature>
<sequence length="562" mass="56304">MSSVVPPSAPPMPQSSGGGAVVVTAVADVKALQDLPLGSMIEAVAQARANKGVLEVMTASGPLQLKVLPPATLPPIPEGARLLLQVGGTATGPALNLLSINGRPLAGVTFPGMTGSGVLGGPILGGAILGGPILGNPGLGAASPGAGGAAAHPGGQTGIGHAAAPTTQAIPGPPGIVATIIRPAQLPGQAPSAGMAGTSALPANLPPGTQLTVRIAGIEPALPTTPPNPVGPSAVGANAAQQMAAHKLGNPVPTAPLPTGTAAPPLPISAPAATAPTTLLNGTVASHPPGGQAVLTTPIGTIALPTAGAVPVGSVIRLEVVAPPSTPTTPPTLPNTRPEGLTPQGWPALTEAMDTLAANDRQALDLMMRTIPAAGPRLAAAMVAFTGAMRSNDTKAIIGDGPSKALDKAGRRDLVDRLKSDLSSLAEDAGRPVGGGEWRLHTMPFSHGAHIDPIRLFVRGAGTDEQKRKAGGTGNDRRFILDFNLSNLGRLQLDGLVRREDKLFDLIIRTGAPLPQAVRMDIMSIFTQASDMVGTKGTVAFQSGGRWIDIRTDDTGPTRIEA</sequence>
<name>A0ABS5IGS3_9PROT</name>
<dbReference type="RefSeq" id="WP_211551505.1">
    <property type="nucleotide sequence ID" value="NZ_JAGTUF010000026.1"/>
</dbReference>
<keyword evidence="3" id="KW-1185">Reference proteome</keyword>
<reference evidence="2 3" key="1">
    <citation type="submission" date="2021-04" db="EMBL/GenBank/DDBJ databases">
        <title>Magnetospirillum sulfuroxidans sp. nov., a facultative chemolithoautotrophic sulfur-oxidizing alphaproteobacterium isolated from freshwater sediment and proposals for Paramagetospirillum gen. nov., and Magnetospirillaceae fam. nov.</title>
        <authorList>
            <person name="Koziaeva V."/>
            <person name="Geelhoed J.S."/>
            <person name="Sorokin D.Y."/>
            <person name="Grouzdev D.S."/>
        </authorList>
    </citation>
    <scope>NUCLEOTIDE SEQUENCE [LARGE SCALE GENOMIC DNA]</scope>
    <source>
        <strain evidence="2 3">J10</strain>
    </source>
</reference>
<dbReference type="Proteomes" id="UP000680714">
    <property type="component" value="Unassembled WGS sequence"/>
</dbReference>
<dbReference type="EMBL" id="JAGTUF010000026">
    <property type="protein sequence ID" value="MBR9973610.1"/>
    <property type="molecule type" value="Genomic_DNA"/>
</dbReference>
<evidence type="ECO:0000313" key="2">
    <source>
        <dbReference type="EMBL" id="MBR9973610.1"/>
    </source>
</evidence>